<dbReference type="Gene3D" id="3.40.720.10">
    <property type="entry name" value="Alkaline Phosphatase, subunit A"/>
    <property type="match status" value="1"/>
</dbReference>
<dbReference type="Proteomes" id="UP000001307">
    <property type="component" value="Unassembled WGS sequence"/>
</dbReference>
<dbReference type="EMBL" id="FN653019">
    <property type="protein sequence ID" value="CBY22702.1"/>
    <property type="molecule type" value="Genomic_DNA"/>
</dbReference>
<dbReference type="SUPFAM" id="SSF53649">
    <property type="entry name" value="Alkaline phosphatase-like"/>
    <property type="match status" value="1"/>
</dbReference>
<evidence type="ECO:0000256" key="1">
    <source>
        <dbReference type="ARBA" id="ARBA00001913"/>
    </source>
</evidence>
<evidence type="ECO:0000256" key="7">
    <source>
        <dbReference type="SAM" id="MobiDB-lite"/>
    </source>
</evidence>
<evidence type="ECO:0000313" key="10">
    <source>
        <dbReference type="EMBL" id="CBY22702.1"/>
    </source>
</evidence>
<keyword evidence="3 8" id="KW-0732">Signal</keyword>
<dbReference type="GO" id="GO:0005539">
    <property type="term" value="F:glycosaminoglycan binding"/>
    <property type="evidence" value="ECO:0007669"/>
    <property type="project" value="TreeGrafter"/>
</dbReference>
<feature type="compositionally biased region" description="Basic and acidic residues" evidence="7">
    <location>
        <begin position="525"/>
        <end position="541"/>
    </location>
</feature>
<feature type="domain" description="Sulfatase N-terminal" evidence="9">
    <location>
        <begin position="32"/>
        <end position="391"/>
    </location>
</feature>
<dbReference type="Pfam" id="PF00884">
    <property type="entry name" value="Sulfatase"/>
    <property type="match status" value="1"/>
</dbReference>
<dbReference type="InterPro" id="IPR017850">
    <property type="entry name" value="Alkaline_phosphatase_core_sf"/>
</dbReference>
<evidence type="ECO:0000256" key="3">
    <source>
        <dbReference type="ARBA" id="ARBA00022729"/>
    </source>
</evidence>
<dbReference type="CDD" id="cd16147">
    <property type="entry name" value="G6S"/>
    <property type="match status" value="1"/>
</dbReference>
<evidence type="ECO:0000256" key="2">
    <source>
        <dbReference type="ARBA" id="ARBA00008779"/>
    </source>
</evidence>
<feature type="chain" id="PRO_5003192156" description="Sulfatase N-terminal domain-containing protein" evidence="8">
    <location>
        <begin position="23"/>
        <end position="824"/>
    </location>
</feature>
<dbReference type="InterPro" id="IPR000917">
    <property type="entry name" value="Sulfatase_N"/>
</dbReference>
<keyword evidence="5" id="KW-0325">Glycoprotein</keyword>
<dbReference type="InterPro" id="IPR024607">
    <property type="entry name" value="Sulfatase_CS"/>
</dbReference>
<accession>E4WZV6</accession>
<dbReference type="PANTHER" id="PTHR43108:SF16">
    <property type="entry name" value="EXTRACELLULAR SULFATASE SULF-1 HOMOLOG"/>
    <property type="match status" value="1"/>
</dbReference>
<proteinExistence type="inferred from homology"/>
<evidence type="ECO:0000256" key="6">
    <source>
        <dbReference type="SAM" id="Coils"/>
    </source>
</evidence>
<gene>
    <name evidence="10" type="ORF">GSOID_T00013471001</name>
</gene>
<dbReference type="PANTHER" id="PTHR43108">
    <property type="entry name" value="N-ACETYLGLUCOSAMINE-6-SULFATASE FAMILY MEMBER"/>
    <property type="match status" value="1"/>
</dbReference>
<protein>
    <recommendedName>
        <fullName evidence="9">Sulfatase N-terminal domain-containing protein</fullName>
    </recommendedName>
</protein>
<name>E4WZV6_OIKDI</name>
<evidence type="ECO:0000259" key="9">
    <source>
        <dbReference type="Pfam" id="PF00884"/>
    </source>
</evidence>
<evidence type="ECO:0000256" key="5">
    <source>
        <dbReference type="ARBA" id="ARBA00023180"/>
    </source>
</evidence>
<comment type="similarity">
    <text evidence="2">Belongs to the sulfatase family.</text>
</comment>
<dbReference type="AlphaFoldDB" id="E4WZV6"/>
<organism evidence="10 11">
    <name type="scientific">Oikopleura dioica</name>
    <name type="common">Tunicate</name>
    <dbReference type="NCBI Taxonomy" id="34765"/>
    <lineage>
        <taxon>Eukaryota</taxon>
        <taxon>Metazoa</taxon>
        <taxon>Chordata</taxon>
        <taxon>Tunicata</taxon>
        <taxon>Appendicularia</taxon>
        <taxon>Copelata</taxon>
        <taxon>Oikopleuridae</taxon>
        <taxon>Oikopleura</taxon>
    </lineage>
</organism>
<feature type="region of interest" description="Disordered" evidence="7">
    <location>
        <begin position="524"/>
        <end position="578"/>
    </location>
</feature>
<reference evidence="10 11" key="1">
    <citation type="journal article" date="2010" name="Science">
        <title>Plasticity of animal genome architecture unmasked by rapid evolution of a pelagic tunicate.</title>
        <authorList>
            <person name="Denoeud F."/>
            <person name="Henriet S."/>
            <person name="Mungpakdee S."/>
            <person name="Aury J.M."/>
            <person name="Da Silva C."/>
            <person name="Brinkmann H."/>
            <person name="Mikhaleva J."/>
            <person name="Olsen L.C."/>
            <person name="Jubin C."/>
            <person name="Canestro C."/>
            <person name="Bouquet J.M."/>
            <person name="Danks G."/>
            <person name="Poulain J."/>
            <person name="Campsteijn C."/>
            <person name="Adamski M."/>
            <person name="Cross I."/>
            <person name="Yadetie F."/>
            <person name="Muffato M."/>
            <person name="Louis A."/>
            <person name="Butcher S."/>
            <person name="Tsagkogeorga G."/>
            <person name="Konrad A."/>
            <person name="Singh S."/>
            <person name="Jensen M.F."/>
            <person name="Cong E.H."/>
            <person name="Eikeseth-Otteraa H."/>
            <person name="Noel B."/>
            <person name="Anthouard V."/>
            <person name="Porcel B.M."/>
            <person name="Kachouri-Lafond R."/>
            <person name="Nishino A."/>
            <person name="Ugolini M."/>
            <person name="Chourrout P."/>
            <person name="Nishida H."/>
            <person name="Aasland R."/>
            <person name="Huzurbazar S."/>
            <person name="Westhof E."/>
            <person name="Delsuc F."/>
            <person name="Lehrach H."/>
            <person name="Reinhardt R."/>
            <person name="Weissenbach J."/>
            <person name="Roy S.W."/>
            <person name="Artiguenave F."/>
            <person name="Postlethwait J.H."/>
            <person name="Manak J.R."/>
            <person name="Thompson E.M."/>
            <person name="Jaillon O."/>
            <person name="Du Pasquier L."/>
            <person name="Boudinot P."/>
            <person name="Liberles D.A."/>
            <person name="Volff J.N."/>
            <person name="Philippe H."/>
            <person name="Lenhard B."/>
            <person name="Roest Crollius H."/>
            <person name="Wincker P."/>
            <person name="Chourrout D."/>
        </authorList>
    </citation>
    <scope>NUCLEOTIDE SEQUENCE [LARGE SCALE GENOMIC DNA]</scope>
</reference>
<evidence type="ECO:0000256" key="8">
    <source>
        <dbReference type="SAM" id="SignalP"/>
    </source>
</evidence>
<feature type="coiled-coil region" evidence="6">
    <location>
        <begin position="609"/>
        <end position="636"/>
    </location>
</feature>
<comment type="cofactor">
    <cofactor evidence="1">
        <name>Ca(2+)</name>
        <dbReference type="ChEBI" id="CHEBI:29108"/>
    </cofactor>
</comment>
<keyword evidence="11" id="KW-1185">Reference proteome</keyword>
<feature type="compositionally biased region" description="Basic residues" evidence="7">
    <location>
        <begin position="542"/>
        <end position="567"/>
    </location>
</feature>
<evidence type="ECO:0000313" key="11">
    <source>
        <dbReference type="Proteomes" id="UP000001307"/>
    </source>
</evidence>
<keyword evidence="6" id="KW-0175">Coiled coil</keyword>
<dbReference type="InParanoid" id="E4WZV6"/>
<dbReference type="GO" id="GO:0008449">
    <property type="term" value="F:N-acetylglucosamine-6-sulfatase activity"/>
    <property type="evidence" value="ECO:0007669"/>
    <property type="project" value="TreeGrafter"/>
</dbReference>
<sequence length="824" mass="95996">MKTGDQLLHVFLIALQFNLTLGKRTRDKKDRPNIVLFVADDLDIASEEYLSFTRRHIGGAEDRWSQNPGVTGATMSHAYVTTPICCPSRSSILTGIEQGMYARNHNIMTNMAPVCGGEEWREQRENTTFAKYLHDFQYKTAMFGKYLNEYDGSYVPSGWDTWHGLVHNSRFYNYKVRVHGWSENNTDINADNSFIERHKDQPLDYFTDVIANRSSQWVRDQHRLDPDSPKLLVVNFPGPHGPADAAPRHTEAFKYEDESQLKKSRAFNNVDDNEHRNWFLRATKEKLTSEEQQFGGQLRRKRLQTLLSLDEAVKKVYFTFKDLGLLEKTYMIFTSDHGFHIGQFGMVKGKSTPYEFDVRVPMYVLGKDIKRTTQSNVVLNIDLAPTILGLAYLMPPKHMDGMSMAGVWRGKYEQTRDQFIIEKHASIISRGSAVTIAKFDKDKQIEEFCMQTENPLETCSAEKDYKCSLNEDTGKWKVQTCKISGFIHPATGQCNCDSEWVNKIKPVGVQMNYLQLIYQIQNRRPQRDTRKVDSNENTHSRSREKRRNRKNDRRFSNRSRKSRRKMKQEKIDNDDQNAIGRINDLQGCSIEENRVNCEQLAPQVWRQNLNAVKESIDKLKQEIQLYEQVKKHLLEQKKQRKNDRGMSSHYPSCYCRPAGPKLFESERKIKKERKQSRLSDFQKTCKKDGMNCFTVDDKYWTVEPTWKGDPQCHCSMTSVQGYSCLRKIGTESRTSGSNSSEDNREAYDNFIYCEFYLHQRKSEDPDNFEVFYEYYDLDEDEDQLINAFYTLPEQRKDYLKNSLSKLKECKGKICSGPQGGMKRT</sequence>
<keyword evidence="4" id="KW-0378">Hydrolase</keyword>
<evidence type="ECO:0000256" key="4">
    <source>
        <dbReference type="ARBA" id="ARBA00022801"/>
    </source>
</evidence>
<dbReference type="PROSITE" id="PS00523">
    <property type="entry name" value="SULFATASE_1"/>
    <property type="match status" value="1"/>
</dbReference>
<dbReference type="OrthoDB" id="96314at2759"/>
<feature type="signal peptide" evidence="8">
    <location>
        <begin position="1"/>
        <end position="22"/>
    </location>
</feature>